<dbReference type="Proteomes" id="UP000184041">
    <property type="component" value="Unassembled WGS sequence"/>
</dbReference>
<dbReference type="InterPro" id="IPR029058">
    <property type="entry name" value="AB_hydrolase_fold"/>
</dbReference>
<feature type="domain" description="AB hydrolase-1" evidence="1">
    <location>
        <begin position="50"/>
        <end position="252"/>
    </location>
</feature>
<dbReference type="RefSeq" id="WP_139240332.1">
    <property type="nucleotide sequence ID" value="NZ_FQUS01000017.1"/>
</dbReference>
<gene>
    <name evidence="2" type="ORF">SAMN05443144_11771</name>
</gene>
<name>A0A1M5GJ24_9BACT</name>
<dbReference type="InterPro" id="IPR000073">
    <property type="entry name" value="AB_hydrolase_1"/>
</dbReference>
<dbReference type="Pfam" id="PF12697">
    <property type="entry name" value="Abhydrolase_6"/>
    <property type="match status" value="1"/>
</dbReference>
<organism evidence="2 3">
    <name type="scientific">Fodinibius roseus</name>
    <dbReference type="NCBI Taxonomy" id="1194090"/>
    <lineage>
        <taxon>Bacteria</taxon>
        <taxon>Pseudomonadati</taxon>
        <taxon>Balneolota</taxon>
        <taxon>Balneolia</taxon>
        <taxon>Balneolales</taxon>
        <taxon>Balneolaceae</taxon>
        <taxon>Fodinibius</taxon>
    </lineage>
</organism>
<sequence>MNVPPDIPPELSQLDDFLADREAAHDLKPGTEAHIRWQKGQEHHQTDYALVYLHGFRASHPEGHPVHRKIADFLGANLYLSRLQEHGIQSSDPLRNLTEEKLLASARFALAVGEKIGRKVILMGTSTGGSLSLYLAAQPAFKKNIAGMVLYSPLIRFFGMKEKLLQYGISRRILGCIPGKSHLVRTLRTTYAEDRIWYPSYALQGALELGAFVDHYMRPPHFHQIECPVFVGYFYKNRWEQDDVVSVAAIQGMIDHLKTNAQKVYTANFPNAENHVICNYLVSKSVEKVIQETQIFFESIDLHGNK</sequence>
<dbReference type="EMBL" id="FQUS01000017">
    <property type="protein sequence ID" value="SHG03708.1"/>
    <property type="molecule type" value="Genomic_DNA"/>
</dbReference>
<evidence type="ECO:0000313" key="3">
    <source>
        <dbReference type="Proteomes" id="UP000184041"/>
    </source>
</evidence>
<dbReference type="OrthoDB" id="5416147at2"/>
<proteinExistence type="predicted"/>
<evidence type="ECO:0000259" key="1">
    <source>
        <dbReference type="Pfam" id="PF12697"/>
    </source>
</evidence>
<evidence type="ECO:0000313" key="2">
    <source>
        <dbReference type="EMBL" id="SHG03708.1"/>
    </source>
</evidence>
<keyword evidence="3" id="KW-1185">Reference proteome</keyword>
<dbReference type="SUPFAM" id="SSF53474">
    <property type="entry name" value="alpha/beta-Hydrolases"/>
    <property type="match status" value="1"/>
</dbReference>
<reference evidence="2 3" key="1">
    <citation type="submission" date="2016-11" db="EMBL/GenBank/DDBJ databases">
        <authorList>
            <person name="Jaros S."/>
            <person name="Januszkiewicz K."/>
            <person name="Wedrychowicz H."/>
        </authorList>
    </citation>
    <scope>NUCLEOTIDE SEQUENCE [LARGE SCALE GENOMIC DNA]</scope>
    <source>
        <strain evidence="2 3">DSM 21986</strain>
    </source>
</reference>
<protein>
    <submittedName>
        <fullName evidence="2">Uncharacterized protein family (UPF0227)</fullName>
    </submittedName>
</protein>
<accession>A0A1M5GJ24</accession>
<dbReference type="STRING" id="1194090.SAMN05443144_11771"/>
<dbReference type="Gene3D" id="3.40.50.1820">
    <property type="entry name" value="alpha/beta hydrolase"/>
    <property type="match status" value="1"/>
</dbReference>
<dbReference type="AlphaFoldDB" id="A0A1M5GJ24"/>